<dbReference type="AlphaFoldDB" id="A0A2T4YX84"/>
<proteinExistence type="predicted"/>
<dbReference type="PROSITE" id="PS50994">
    <property type="entry name" value="INTEGRASE"/>
    <property type="match status" value="1"/>
</dbReference>
<keyword evidence="4" id="KW-1185">Reference proteome</keyword>
<evidence type="ECO:0000256" key="1">
    <source>
        <dbReference type="SAM" id="MobiDB-lite"/>
    </source>
</evidence>
<sequence>METAISRHIMCRKPLRYRTIYSEKLKDICDAFGCAMPPYATLVRRINAVKRLDPYAVEVAQKGKRAADLKYRQNRGSHPLATGPLSCVQADYWDVHGIAVDAFTRQSVGRPVLCLATCITTGMPYGYYLSFEPPNAGFIGVTLYEGMMPKEQLLKRLGVEMDWPVWGPPKVLQLDNAKDFRGEMIKAFCKSWGIDLQHRPVRTPHFAGSIENRFRQLATKIEHLPGATGSNHTSKKGNPSKEATLTIDEFEAYFINLLKEYINTPVKRFGGMTPLQKWKSYFFDTVTGEQIRAIPTPPEDPQSLRIELMPFFDRKLSQKGLLLDHIHYDSPQLTAIKRRYAADQRVPMRIRRDPRDISYIYVMDPLDKTYIQVPWVNRSREPINLWQHRKILRINLANAVKNTEENQIRAQEGRKQLVQTAAKKTKKARREVANARHGMKMSDAQNPKIFNDPIPASIQAALAIPDEDHAEKPSPPAAKPKFDFEL</sequence>
<evidence type="ECO:0000313" key="4">
    <source>
        <dbReference type="Proteomes" id="UP000241808"/>
    </source>
</evidence>
<dbReference type="SUPFAM" id="SSF53098">
    <property type="entry name" value="Ribonuclease H-like"/>
    <property type="match status" value="1"/>
</dbReference>
<dbReference type="EMBL" id="PZZL01000015">
    <property type="protein sequence ID" value="PTM50323.1"/>
    <property type="molecule type" value="Genomic_DNA"/>
</dbReference>
<name>A0A2T4YX84_9HYPH</name>
<feature type="region of interest" description="Disordered" evidence="1">
    <location>
        <begin position="464"/>
        <end position="486"/>
    </location>
</feature>
<comment type="caution">
    <text evidence="3">The sequence shown here is derived from an EMBL/GenBank/DDBJ whole genome shotgun (WGS) entry which is preliminary data.</text>
</comment>
<gene>
    <name evidence="3" type="ORF">C8P69_11510</name>
</gene>
<organism evidence="3 4">
    <name type="scientific">Phreatobacter oligotrophus</name>
    <dbReference type="NCBI Taxonomy" id="1122261"/>
    <lineage>
        <taxon>Bacteria</taxon>
        <taxon>Pseudomonadati</taxon>
        <taxon>Pseudomonadota</taxon>
        <taxon>Alphaproteobacteria</taxon>
        <taxon>Hyphomicrobiales</taxon>
        <taxon>Phreatobacteraceae</taxon>
        <taxon>Phreatobacter</taxon>
    </lineage>
</organism>
<dbReference type="Pfam" id="PF09299">
    <property type="entry name" value="Mu-transpos_C"/>
    <property type="match status" value="1"/>
</dbReference>
<dbReference type="GO" id="GO:0003676">
    <property type="term" value="F:nucleic acid binding"/>
    <property type="evidence" value="ECO:0007669"/>
    <property type="project" value="InterPro"/>
</dbReference>
<dbReference type="Proteomes" id="UP000241808">
    <property type="component" value="Unassembled WGS sequence"/>
</dbReference>
<dbReference type="InterPro" id="IPR036397">
    <property type="entry name" value="RNaseH_sf"/>
</dbReference>
<evidence type="ECO:0000259" key="2">
    <source>
        <dbReference type="PROSITE" id="PS50994"/>
    </source>
</evidence>
<feature type="domain" description="Integrase catalytic" evidence="2">
    <location>
        <begin position="80"/>
        <end position="282"/>
    </location>
</feature>
<protein>
    <submittedName>
        <fullName evidence="3">Mu transposase-like protein</fullName>
    </submittedName>
</protein>
<evidence type="ECO:0000313" key="3">
    <source>
        <dbReference type="EMBL" id="PTM50323.1"/>
    </source>
</evidence>
<accession>A0A2T4YX84</accession>
<dbReference type="InterPro" id="IPR015378">
    <property type="entry name" value="Transposase-like_Mu_C"/>
</dbReference>
<dbReference type="Gene3D" id="3.30.420.10">
    <property type="entry name" value="Ribonuclease H-like superfamily/Ribonuclease H"/>
    <property type="match status" value="1"/>
</dbReference>
<dbReference type="InterPro" id="IPR001584">
    <property type="entry name" value="Integrase_cat-core"/>
</dbReference>
<dbReference type="GO" id="GO:0015074">
    <property type="term" value="P:DNA integration"/>
    <property type="evidence" value="ECO:0007669"/>
    <property type="project" value="InterPro"/>
</dbReference>
<reference evidence="3 4" key="1">
    <citation type="submission" date="2018-04" db="EMBL/GenBank/DDBJ databases">
        <title>Genomic Encyclopedia of Archaeal and Bacterial Type Strains, Phase II (KMG-II): from individual species to whole genera.</title>
        <authorList>
            <person name="Goeker M."/>
        </authorList>
    </citation>
    <scope>NUCLEOTIDE SEQUENCE [LARGE SCALE GENOMIC DNA]</scope>
    <source>
        <strain evidence="3 4">DSM 25521</strain>
    </source>
</reference>
<dbReference type="InterPro" id="IPR012337">
    <property type="entry name" value="RNaseH-like_sf"/>
</dbReference>